<dbReference type="EMBL" id="JAYMYS010000008">
    <property type="protein sequence ID" value="KAK7385409.1"/>
    <property type="molecule type" value="Genomic_DNA"/>
</dbReference>
<evidence type="ECO:0000256" key="4">
    <source>
        <dbReference type="ARBA" id="ARBA00012437"/>
    </source>
</evidence>
<dbReference type="Pfam" id="PF14683">
    <property type="entry name" value="CBM-like"/>
    <property type="match status" value="1"/>
</dbReference>
<dbReference type="FunFam" id="2.60.40.1120:FF:000033">
    <property type="entry name" value="Rhamnogalacturonate lyase B"/>
    <property type="match status" value="1"/>
</dbReference>
<evidence type="ECO:0000256" key="3">
    <source>
        <dbReference type="ARBA" id="ARBA00010418"/>
    </source>
</evidence>
<reference evidence="10 11" key="1">
    <citation type="submission" date="2024-01" db="EMBL/GenBank/DDBJ databases">
        <title>The genomes of 5 underutilized Papilionoideae crops provide insights into root nodulation and disease resistanc.</title>
        <authorList>
            <person name="Jiang F."/>
        </authorList>
    </citation>
    <scope>NUCLEOTIDE SEQUENCE [LARGE SCALE GENOMIC DNA]</scope>
    <source>
        <strain evidence="10">DUOXIRENSHENG_FW03</strain>
        <tissue evidence="10">Leaves</tissue>
    </source>
</reference>
<comment type="similarity">
    <text evidence="3">Belongs to the polysaccharide lyase 4 family.</text>
</comment>
<evidence type="ECO:0000313" key="10">
    <source>
        <dbReference type="EMBL" id="KAK7385409.1"/>
    </source>
</evidence>
<dbReference type="Gene3D" id="2.70.98.10">
    <property type="match status" value="1"/>
</dbReference>
<dbReference type="GO" id="GO:0005576">
    <property type="term" value="C:extracellular region"/>
    <property type="evidence" value="ECO:0007669"/>
    <property type="project" value="UniProtKB-SubCell"/>
</dbReference>
<feature type="domain" description="Rhamnogalacturonan lyase" evidence="9">
    <location>
        <begin position="312"/>
        <end position="366"/>
    </location>
</feature>
<dbReference type="Gene3D" id="2.60.120.260">
    <property type="entry name" value="Galactose-binding domain-like"/>
    <property type="match status" value="1"/>
</dbReference>
<dbReference type="GO" id="GO:0030246">
    <property type="term" value="F:carbohydrate binding"/>
    <property type="evidence" value="ECO:0007669"/>
    <property type="project" value="InterPro"/>
</dbReference>
<dbReference type="PANTHER" id="PTHR32018">
    <property type="entry name" value="RHAMNOGALACTURONATE LYASE FAMILY PROTEIN"/>
    <property type="match status" value="1"/>
</dbReference>
<dbReference type="Pfam" id="PF14686">
    <property type="entry name" value="fn3_3"/>
    <property type="match status" value="1"/>
</dbReference>
<dbReference type="SUPFAM" id="SSF49785">
    <property type="entry name" value="Galactose-binding domain-like"/>
    <property type="match status" value="1"/>
</dbReference>
<dbReference type="InterPro" id="IPR014718">
    <property type="entry name" value="GH-type_carb-bd"/>
</dbReference>
<comment type="catalytic activity">
    <reaction evidence="1">
        <text>Endotype eliminative cleavage of L-alpha-rhamnopyranosyl-(1-&gt;4)-alpha-D-galactopyranosyluronic acid bonds of rhamnogalacturonan I domains in ramified hairy regions of pectin leaving L-rhamnopyranose at the reducing end and 4-deoxy-4,5-unsaturated D-galactopyranosyluronic acid at the non-reducing end.</text>
        <dbReference type="EC" id="4.2.2.23"/>
    </reaction>
</comment>
<evidence type="ECO:0000256" key="5">
    <source>
        <dbReference type="ARBA" id="ARBA00022525"/>
    </source>
</evidence>
<dbReference type="CDD" id="cd10316">
    <property type="entry name" value="RGL4_M"/>
    <property type="match status" value="1"/>
</dbReference>
<dbReference type="PANTHER" id="PTHR32018:SF25">
    <property type="entry name" value="RHAMNOGALACTURONAN ENDOLYASE"/>
    <property type="match status" value="1"/>
</dbReference>
<keyword evidence="11" id="KW-1185">Reference proteome</keyword>
<comment type="subcellular location">
    <subcellularLocation>
        <location evidence="2">Secreted</location>
    </subcellularLocation>
</comment>
<dbReference type="GO" id="GO:0005975">
    <property type="term" value="P:carbohydrate metabolic process"/>
    <property type="evidence" value="ECO:0007669"/>
    <property type="project" value="InterPro"/>
</dbReference>
<dbReference type="SUPFAM" id="SSF49452">
    <property type="entry name" value="Starch-binding domain-like"/>
    <property type="match status" value="1"/>
</dbReference>
<comment type="caution">
    <text evidence="10">The sequence shown here is derived from an EMBL/GenBank/DDBJ whole genome shotgun (WGS) entry which is preliminary data.</text>
</comment>
<dbReference type="EC" id="4.2.2.23" evidence="4"/>
<dbReference type="InterPro" id="IPR029411">
    <property type="entry name" value="RG-lyase_III"/>
</dbReference>
<dbReference type="CDD" id="cd10317">
    <property type="entry name" value="RGL4_C"/>
    <property type="match status" value="1"/>
</dbReference>
<keyword evidence="7" id="KW-0456">Lyase</keyword>
<dbReference type="InterPro" id="IPR051850">
    <property type="entry name" value="Polysacch_Lyase_4"/>
</dbReference>
<evidence type="ECO:0000256" key="1">
    <source>
        <dbReference type="ARBA" id="ARBA00001324"/>
    </source>
</evidence>
<dbReference type="SUPFAM" id="SSF74650">
    <property type="entry name" value="Galactose mutarotase-like"/>
    <property type="match status" value="1"/>
</dbReference>
<feature type="domain" description="Rhamnogalacturonan lyase" evidence="8">
    <location>
        <begin position="382"/>
        <end position="573"/>
    </location>
</feature>
<dbReference type="AlphaFoldDB" id="A0AAN9X8Y4"/>
<dbReference type="CDD" id="cd10320">
    <property type="entry name" value="RGL4_N"/>
    <property type="match status" value="1"/>
</dbReference>
<evidence type="ECO:0000256" key="7">
    <source>
        <dbReference type="ARBA" id="ARBA00023239"/>
    </source>
</evidence>
<evidence type="ECO:0000256" key="6">
    <source>
        <dbReference type="ARBA" id="ARBA00022729"/>
    </source>
</evidence>
<dbReference type="InterPro" id="IPR008979">
    <property type="entry name" value="Galactose-bd-like_sf"/>
</dbReference>
<name>A0AAN9X8Y4_PSOTE</name>
<keyword evidence="6" id="KW-0732">Signal</keyword>
<protein>
    <recommendedName>
        <fullName evidence="4">rhamnogalacturonan endolyase</fullName>
        <ecNumber evidence="4">4.2.2.23</ecNumber>
    </recommendedName>
</protein>
<dbReference type="InterPro" id="IPR011013">
    <property type="entry name" value="Gal_mutarotase_sf_dom"/>
</dbReference>
<dbReference type="InterPro" id="IPR013784">
    <property type="entry name" value="Carb-bd-like_fold"/>
</dbReference>
<evidence type="ECO:0000259" key="9">
    <source>
        <dbReference type="Pfam" id="PF14686"/>
    </source>
</evidence>
<dbReference type="GO" id="GO:0102210">
    <property type="term" value="F:rhamnogalacturonan endolyase activity"/>
    <property type="evidence" value="ECO:0007669"/>
    <property type="project" value="UniProtKB-EC"/>
</dbReference>
<gene>
    <name evidence="10" type="ORF">VNO78_31127</name>
</gene>
<dbReference type="Proteomes" id="UP001386955">
    <property type="component" value="Unassembled WGS sequence"/>
</dbReference>
<keyword evidence="5" id="KW-0964">Secreted</keyword>
<organism evidence="10 11">
    <name type="scientific">Psophocarpus tetragonolobus</name>
    <name type="common">Winged bean</name>
    <name type="synonym">Dolichos tetragonolobus</name>
    <dbReference type="NCBI Taxonomy" id="3891"/>
    <lineage>
        <taxon>Eukaryota</taxon>
        <taxon>Viridiplantae</taxon>
        <taxon>Streptophyta</taxon>
        <taxon>Embryophyta</taxon>
        <taxon>Tracheophyta</taxon>
        <taxon>Spermatophyta</taxon>
        <taxon>Magnoliopsida</taxon>
        <taxon>eudicotyledons</taxon>
        <taxon>Gunneridae</taxon>
        <taxon>Pentapetalae</taxon>
        <taxon>rosids</taxon>
        <taxon>fabids</taxon>
        <taxon>Fabales</taxon>
        <taxon>Fabaceae</taxon>
        <taxon>Papilionoideae</taxon>
        <taxon>50 kb inversion clade</taxon>
        <taxon>NPAAA clade</taxon>
        <taxon>indigoferoid/millettioid clade</taxon>
        <taxon>Phaseoleae</taxon>
        <taxon>Psophocarpus</taxon>
    </lineage>
</organism>
<sequence>MASQAVQLRIEDSQIIMDNGILQVYLSNPGGFVTRIQYNGIDNLLEILNEKNNRGYWDVVWSEAGSTGTTGTFERYVMVRDSSGFYSYAIFKHLQEWPAFNIPQIRTVYKLRKDKFGYMAVSDNRKRCTPLPDDRSPGRGKELVTPEAVLLVNPEEPKFKGEVDDKYQYSSENKDLMVHGWISSQSEDDSAMGFWIIIPSNEFRSGGLVKQNLTSHVGPISLAMFLSAHYAGEDIVLKLQPNESWKKVFGPTLVYLNTSLDGDDPLMNEEVQSWPYDFPASEDFQQSSQLGTVFGTLLVRDRCLSDENIIAEGAYVGLTPPGEAGSWQREWKRYQFWTIVNEEGYFSIDNVRSGDYNLCAWVPGCEINVGEIIYEPPRDGPTLWEIGIPDRSAAEFYVPDPNPNYINKLFADHPDKFRQYGLWERYAELYPDEDLIYTVGASDYTKDWFFVQVTRRQEDGSYQGTTWQIKFSLDDVEDGKIYKLRLALASANVSELQVRVNDPKQDPPLFSTGVIGKDNAIARHGTHGLYWLFSIDVPGLLLQQDINTIFLTQTMASGPLALFQGIMYDYIRLEGPNPPPPIKKILN</sequence>
<dbReference type="Pfam" id="PF06045">
    <property type="entry name" value="Rhamnogal_lyase"/>
    <property type="match status" value="2"/>
</dbReference>
<evidence type="ECO:0000256" key="2">
    <source>
        <dbReference type="ARBA" id="ARBA00004613"/>
    </source>
</evidence>
<dbReference type="InterPro" id="IPR010325">
    <property type="entry name" value="Rhamnogal_lyase"/>
</dbReference>
<dbReference type="InterPro" id="IPR029413">
    <property type="entry name" value="RG-lyase_II"/>
</dbReference>
<accession>A0AAN9X8Y4</accession>
<evidence type="ECO:0000313" key="11">
    <source>
        <dbReference type="Proteomes" id="UP001386955"/>
    </source>
</evidence>
<proteinExistence type="inferred from homology"/>
<evidence type="ECO:0000259" key="8">
    <source>
        <dbReference type="Pfam" id="PF14683"/>
    </source>
</evidence>